<dbReference type="PANTHER" id="PTHR35043">
    <property type="entry name" value="TRANSCRIPTION FACTOR DOMAIN-CONTAINING PROTEIN"/>
    <property type="match status" value="1"/>
</dbReference>
<keyword evidence="1" id="KW-1133">Transmembrane helix</keyword>
<dbReference type="Proteomes" id="UP000799770">
    <property type="component" value="Unassembled WGS sequence"/>
</dbReference>
<sequence length="91" mass="10601">MATSGDSQEPRFYAWKAEPGQRGTFSILITCLMTMTLCVWTAIQLNLPEYQRESRQKWRKFGWLFIALLAPEMVAFTAFTQYQEAQRISTL</sequence>
<keyword evidence="3" id="KW-1185">Reference proteome</keyword>
<proteinExistence type="predicted"/>
<evidence type="ECO:0000313" key="2">
    <source>
        <dbReference type="EMBL" id="KAF2116536.1"/>
    </source>
</evidence>
<dbReference type="EMBL" id="ML977320">
    <property type="protein sequence ID" value="KAF2116536.1"/>
    <property type="molecule type" value="Genomic_DNA"/>
</dbReference>
<evidence type="ECO:0000313" key="3">
    <source>
        <dbReference type="Proteomes" id="UP000799770"/>
    </source>
</evidence>
<evidence type="ECO:0000256" key="1">
    <source>
        <dbReference type="SAM" id="Phobius"/>
    </source>
</evidence>
<keyword evidence="1" id="KW-0472">Membrane</keyword>
<dbReference type="PANTHER" id="PTHR35043:SF9">
    <property type="match status" value="1"/>
</dbReference>
<gene>
    <name evidence="2" type="ORF">BDV96DRAFT_644968</name>
</gene>
<dbReference type="AlphaFoldDB" id="A0A6A5ZBD0"/>
<organism evidence="2 3">
    <name type="scientific">Lophiotrema nucula</name>
    <dbReference type="NCBI Taxonomy" id="690887"/>
    <lineage>
        <taxon>Eukaryota</taxon>
        <taxon>Fungi</taxon>
        <taxon>Dikarya</taxon>
        <taxon>Ascomycota</taxon>
        <taxon>Pezizomycotina</taxon>
        <taxon>Dothideomycetes</taxon>
        <taxon>Pleosporomycetidae</taxon>
        <taxon>Pleosporales</taxon>
        <taxon>Lophiotremataceae</taxon>
        <taxon>Lophiotrema</taxon>
    </lineage>
</organism>
<reference evidence="2" key="1">
    <citation type="journal article" date="2020" name="Stud. Mycol.">
        <title>101 Dothideomycetes genomes: a test case for predicting lifestyles and emergence of pathogens.</title>
        <authorList>
            <person name="Haridas S."/>
            <person name="Albert R."/>
            <person name="Binder M."/>
            <person name="Bloem J."/>
            <person name="Labutti K."/>
            <person name="Salamov A."/>
            <person name="Andreopoulos B."/>
            <person name="Baker S."/>
            <person name="Barry K."/>
            <person name="Bills G."/>
            <person name="Bluhm B."/>
            <person name="Cannon C."/>
            <person name="Castanera R."/>
            <person name="Culley D."/>
            <person name="Daum C."/>
            <person name="Ezra D."/>
            <person name="Gonzalez J."/>
            <person name="Henrissat B."/>
            <person name="Kuo A."/>
            <person name="Liang C."/>
            <person name="Lipzen A."/>
            <person name="Lutzoni F."/>
            <person name="Magnuson J."/>
            <person name="Mondo S."/>
            <person name="Nolan M."/>
            <person name="Ohm R."/>
            <person name="Pangilinan J."/>
            <person name="Park H.-J."/>
            <person name="Ramirez L."/>
            <person name="Alfaro M."/>
            <person name="Sun H."/>
            <person name="Tritt A."/>
            <person name="Yoshinaga Y."/>
            <person name="Zwiers L.-H."/>
            <person name="Turgeon B."/>
            <person name="Goodwin S."/>
            <person name="Spatafora J."/>
            <person name="Crous P."/>
            <person name="Grigoriev I."/>
        </authorList>
    </citation>
    <scope>NUCLEOTIDE SEQUENCE</scope>
    <source>
        <strain evidence="2">CBS 627.86</strain>
    </source>
</reference>
<dbReference type="OrthoDB" id="9451547at2759"/>
<feature type="transmembrane region" description="Helical" evidence="1">
    <location>
        <begin position="63"/>
        <end position="82"/>
    </location>
</feature>
<feature type="transmembrane region" description="Helical" evidence="1">
    <location>
        <begin position="25"/>
        <end position="43"/>
    </location>
</feature>
<keyword evidence="1" id="KW-0812">Transmembrane</keyword>
<accession>A0A6A5ZBD0</accession>
<protein>
    <submittedName>
        <fullName evidence="2">Uncharacterized protein</fullName>
    </submittedName>
</protein>
<name>A0A6A5ZBD0_9PLEO</name>